<dbReference type="Proteomes" id="UP001229836">
    <property type="component" value="Plasmid unnamed1"/>
</dbReference>
<dbReference type="PROSITE" id="PS50943">
    <property type="entry name" value="HTH_CROC1"/>
    <property type="match status" value="1"/>
</dbReference>
<evidence type="ECO:0000313" key="5">
    <source>
        <dbReference type="EMBL" id="WHP07731.1"/>
    </source>
</evidence>
<dbReference type="Pfam" id="PF01381">
    <property type="entry name" value="HTH_3"/>
    <property type="match status" value="1"/>
</dbReference>
<dbReference type="InterPro" id="IPR050807">
    <property type="entry name" value="TransReg_Diox_bact_type"/>
</dbReference>
<proteinExistence type="predicted"/>
<dbReference type="SUPFAM" id="SSF47413">
    <property type="entry name" value="lambda repressor-like DNA-binding domains"/>
    <property type="match status" value="1"/>
</dbReference>
<evidence type="ECO:0000256" key="1">
    <source>
        <dbReference type="ARBA" id="ARBA00023015"/>
    </source>
</evidence>
<organism evidence="5 6">
    <name type="scientific">Acinetobacter corruptisaponis</name>
    <dbReference type="NCBI Taxonomy" id="3045147"/>
    <lineage>
        <taxon>Bacteria</taxon>
        <taxon>Pseudomonadati</taxon>
        <taxon>Pseudomonadota</taxon>
        <taxon>Gammaproteobacteria</taxon>
        <taxon>Moraxellales</taxon>
        <taxon>Moraxellaceae</taxon>
        <taxon>Acinetobacter</taxon>
    </lineage>
</organism>
<dbReference type="InterPro" id="IPR010982">
    <property type="entry name" value="Lambda_DNA-bd_dom_sf"/>
</dbReference>
<keyword evidence="2" id="KW-0238">DNA-binding</keyword>
<dbReference type="PANTHER" id="PTHR46797:SF23">
    <property type="entry name" value="HTH-TYPE TRANSCRIPTIONAL REGULATOR SUTR"/>
    <property type="match status" value="1"/>
</dbReference>
<keyword evidence="1" id="KW-0805">Transcription regulation</keyword>
<keyword evidence="6" id="KW-1185">Reference proteome</keyword>
<accession>A0ABY8S8N9</accession>
<protein>
    <submittedName>
        <fullName evidence="5">Helix-turn-helix transcriptional regulator</fullName>
    </submittedName>
</protein>
<sequence length="68" mass="7648">MSELSIAIGQLIRKKRTLTSITQEALALQCGIDRSYMGRIERGEVNLTVEKLYEIASALRTDVRNLLP</sequence>
<dbReference type="PANTHER" id="PTHR46797">
    <property type="entry name" value="HTH-TYPE TRANSCRIPTIONAL REGULATOR"/>
    <property type="match status" value="1"/>
</dbReference>
<dbReference type="EMBL" id="CP125670">
    <property type="protein sequence ID" value="WHP07731.1"/>
    <property type="molecule type" value="Genomic_DNA"/>
</dbReference>
<keyword evidence="3" id="KW-0804">Transcription</keyword>
<dbReference type="InterPro" id="IPR001387">
    <property type="entry name" value="Cro/C1-type_HTH"/>
</dbReference>
<dbReference type="Gene3D" id="1.10.260.40">
    <property type="entry name" value="lambda repressor-like DNA-binding domains"/>
    <property type="match status" value="1"/>
</dbReference>
<reference evidence="5 6" key="1">
    <citation type="submission" date="2023-05" db="EMBL/GenBank/DDBJ databases">
        <title>The complete genome of Acinetobacter sp. nov KCTC 92772.</title>
        <authorList>
            <person name="Zhou G."/>
        </authorList>
    </citation>
    <scope>NUCLEOTIDE SEQUENCE [LARGE SCALE GENOMIC DNA]</scope>
    <source>
        <strain evidence="5 6">KCTC 92772</strain>
        <plasmid evidence="5 6">unnamed1</plasmid>
    </source>
</reference>
<geneLocation type="plasmid" evidence="5 6">
    <name>unnamed1</name>
</geneLocation>
<gene>
    <name evidence="5" type="ORF">QLH32_18300</name>
</gene>
<feature type="domain" description="HTH cro/C1-type" evidence="4">
    <location>
        <begin position="12"/>
        <end position="66"/>
    </location>
</feature>
<dbReference type="CDD" id="cd00093">
    <property type="entry name" value="HTH_XRE"/>
    <property type="match status" value="1"/>
</dbReference>
<evidence type="ECO:0000313" key="6">
    <source>
        <dbReference type="Proteomes" id="UP001229836"/>
    </source>
</evidence>
<dbReference type="SMART" id="SM00530">
    <property type="entry name" value="HTH_XRE"/>
    <property type="match status" value="1"/>
</dbReference>
<name>A0ABY8S8N9_9GAMM</name>
<dbReference type="RefSeq" id="WP_283269420.1">
    <property type="nucleotide sequence ID" value="NZ_CP125670.1"/>
</dbReference>
<keyword evidence="5" id="KW-0614">Plasmid</keyword>
<evidence type="ECO:0000256" key="3">
    <source>
        <dbReference type="ARBA" id="ARBA00023163"/>
    </source>
</evidence>
<evidence type="ECO:0000256" key="2">
    <source>
        <dbReference type="ARBA" id="ARBA00023125"/>
    </source>
</evidence>
<evidence type="ECO:0000259" key="4">
    <source>
        <dbReference type="PROSITE" id="PS50943"/>
    </source>
</evidence>